<comment type="similarity">
    <text evidence="2">Belongs to the pterin-4-alpha-carbinolamine dehydratase family.</text>
</comment>
<dbReference type="HOGENOM" id="CLU_081974_4_3_9"/>
<dbReference type="Proteomes" id="UP000044136">
    <property type="component" value="Unassembled WGS sequence"/>
</dbReference>
<evidence type="ECO:0000313" key="6">
    <source>
        <dbReference type="Proteomes" id="UP000044136"/>
    </source>
</evidence>
<dbReference type="InterPro" id="IPR036428">
    <property type="entry name" value="PCD_sf"/>
</dbReference>
<reference evidence="5 6" key="1">
    <citation type="submission" date="2014-07" db="EMBL/GenBank/DDBJ databases">
        <authorList>
            <person name="Urmite Genomes Urmite Genomes"/>
        </authorList>
    </citation>
    <scope>NUCLEOTIDE SEQUENCE [LARGE SCALE GENOMIC DNA]</scope>
    <source>
        <strain evidence="5 6">13MG44_air</strain>
    </source>
</reference>
<dbReference type="EMBL" id="CCSE01000001">
    <property type="protein sequence ID" value="CEA01951.1"/>
    <property type="molecule type" value="Genomic_DNA"/>
</dbReference>
<keyword evidence="4" id="KW-0456">Lyase</keyword>
<gene>
    <name evidence="5" type="ORF">BN1048_01547</name>
</gene>
<comment type="catalytic activity">
    <reaction evidence="1">
        <text>(4aS,6R)-4a-hydroxy-L-erythro-5,6,7,8-tetrahydrobiopterin = (6R)-L-erythro-6,7-dihydrobiopterin + H2O</text>
        <dbReference type="Rhea" id="RHEA:11920"/>
        <dbReference type="ChEBI" id="CHEBI:15377"/>
        <dbReference type="ChEBI" id="CHEBI:15642"/>
        <dbReference type="ChEBI" id="CHEBI:43120"/>
        <dbReference type="EC" id="4.2.1.96"/>
    </reaction>
</comment>
<dbReference type="PANTHER" id="PTHR12599">
    <property type="entry name" value="PTERIN-4-ALPHA-CARBINOLAMINE DEHYDRATASE"/>
    <property type="match status" value="1"/>
</dbReference>
<dbReference type="Gene3D" id="3.30.1360.20">
    <property type="entry name" value="Transcriptional coactivator/pterin dehydratase"/>
    <property type="match status" value="1"/>
</dbReference>
<dbReference type="SUPFAM" id="SSF55248">
    <property type="entry name" value="PCD-like"/>
    <property type="match status" value="1"/>
</dbReference>
<keyword evidence="6" id="KW-1185">Reference proteome</keyword>
<name>A0A078MB74_9STAP</name>
<dbReference type="Pfam" id="PF01329">
    <property type="entry name" value="Pterin_4a"/>
    <property type="match status" value="1"/>
</dbReference>
<dbReference type="CDD" id="cd00488">
    <property type="entry name" value="PCD_DCoH"/>
    <property type="match status" value="1"/>
</dbReference>
<evidence type="ECO:0000313" key="5">
    <source>
        <dbReference type="EMBL" id="CEA01951.1"/>
    </source>
</evidence>
<evidence type="ECO:0000256" key="3">
    <source>
        <dbReference type="ARBA" id="ARBA00013252"/>
    </source>
</evidence>
<dbReference type="GO" id="GO:0008124">
    <property type="term" value="F:4-alpha-hydroxytetrahydrobiopterin dehydratase activity"/>
    <property type="evidence" value="ECO:0007669"/>
    <property type="project" value="UniProtKB-EC"/>
</dbReference>
<dbReference type="STRING" id="1461582.BN1048_01547"/>
<proteinExistence type="inferred from homology"/>
<dbReference type="GO" id="GO:0006729">
    <property type="term" value="P:tetrahydrobiopterin biosynthetic process"/>
    <property type="evidence" value="ECO:0007669"/>
    <property type="project" value="InterPro"/>
</dbReference>
<dbReference type="AlphaFoldDB" id="A0A078MB74"/>
<accession>A0A078MB74</accession>
<evidence type="ECO:0000256" key="4">
    <source>
        <dbReference type="ARBA" id="ARBA00023239"/>
    </source>
</evidence>
<evidence type="ECO:0000256" key="1">
    <source>
        <dbReference type="ARBA" id="ARBA00001554"/>
    </source>
</evidence>
<dbReference type="RefSeq" id="WP_221432895.1">
    <property type="nucleotide sequence ID" value="NZ_CCSE01000001.1"/>
</dbReference>
<dbReference type="PANTHER" id="PTHR12599:SF0">
    <property type="entry name" value="PTERIN-4-ALPHA-CARBINOLAMINE DEHYDRATASE"/>
    <property type="match status" value="1"/>
</dbReference>
<dbReference type="EC" id="4.2.1.96" evidence="3"/>
<dbReference type="eggNOG" id="COG2154">
    <property type="taxonomic scope" value="Bacteria"/>
</dbReference>
<dbReference type="InterPro" id="IPR001533">
    <property type="entry name" value="Pterin_deHydtase"/>
</dbReference>
<organism evidence="5 6">
    <name type="scientific">Jeotgalicoccus saudimassiliensis</name>
    <dbReference type="NCBI Taxonomy" id="1461582"/>
    <lineage>
        <taxon>Bacteria</taxon>
        <taxon>Bacillati</taxon>
        <taxon>Bacillota</taxon>
        <taxon>Bacilli</taxon>
        <taxon>Bacillales</taxon>
        <taxon>Staphylococcaceae</taxon>
        <taxon>Jeotgalicoccus</taxon>
    </lineage>
</organism>
<sequence>MDVKAEAKKLEGDGWELKEEKLVKKFKFDRFLDGIEFVNMLAQQAEKEQHHPGIRINYTTITVVWTTFSTHELKERDIEGAKATDKIFG</sequence>
<protein>
    <recommendedName>
        <fullName evidence="3">4a-hydroxytetrahydrobiopterin dehydratase</fullName>
        <ecNumber evidence="3">4.2.1.96</ecNumber>
    </recommendedName>
</protein>
<evidence type="ECO:0000256" key="2">
    <source>
        <dbReference type="ARBA" id="ARBA00006472"/>
    </source>
</evidence>